<feature type="signal peptide" evidence="2">
    <location>
        <begin position="1"/>
        <end position="22"/>
    </location>
</feature>
<evidence type="ECO:0000256" key="1">
    <source>
        <dbReference type="SAM" id="MobiDB-lite"/>
    </source>
</evidence>
<evidence type="ECO:0000256" key="2">
    <source>
        <dbReference type="SAM" id="SignalP"/>
    </source>
</evidence>
<feature type="compositionally biased region" description="Polar residues" evidence="1">
    <location>
        <begin position="245"/>
        <end position="259"/>
    </location>
</feature>
<protein>
    <submittedName>
        <fullName evidence="3">Uncharacterized protein</fullName>
    </submittedName>
</protein>
<proteinExistence type="predicted"/>
<keyword evidence="4" id="KW-1185">Reference proteome</keyword>
<accession>A0ABP0BZZ2</accession>
<keyword evidence="2" id="KW-0732">Signal</keyword>
<evidence type="ECO:0000313" key="3">
    <source>
        <dbReference type="EMBL" id="CAK7225161.1"/>
    </source>
</evidence>
<feature type="chain" id="PRO_5045432587" evidence="2">
    <location>
        <begin position="23"/>
        <end position="284"/>
    </location>
</feature>
<dbReference type="Proteomes" id="UP001642406">
    <property type="component" value="Unassembled WGS sequence"/>
</dbReference>
<dbReference type="EMBL" id="CAWUHC010000052">
    <property type="protein sequence ID" value="CAK7225161.1"/>
    <property type="molecule type" value="Genomic_DNA"/>
</dbReference>
<name>A0ABP0BZZ2_9PEZI</name>
<reference evidence="3 4" key="1">
    <citation type="submission" date="2024-01" db="EMBL/GenBank/DDBJ databases">
        <authorList>
            <person name="Allen C."/>
            <person name="Tagirdzhanova G."/>
        </authorList>
    </citation>
    <scope>NUCLEOTIDE SEQUENCE [LARGE SCALE GENOMIC DNA]</scope>
</reference>
<feature type="region of interest" description="Disordered" evidence="1">
    <location>
        <begin position="225"/>
        <end position="259"/>
    </location>
</feature>
<sequence length="284" mass="29030">MSFGNFAKLVALALMAAKSVKADEGGDCVGTTSDFITRTMGHITYTLLRPTTTYDPYPDFIEAADATTTVTATAVETVVSTSVEVLTVVTTTTLSSIPTWTPLTSPVPHLPIGIEKRDVTTVTVYGGYGTPLASTSVTETAMGGDPSTTTVSATSTTTITGTYSGTYSLTYPSGLSTATTIKSATLATTVTTSSISSSGETETTAVSISVSLSSSSSHDTFMTTPTFSSAVSTQSSQSNQRSQTVPAESETSPAPVKPTSTVVSGGVRAVPVLAAVAIMFVFAI</sequence>
<comment type="caution">
    <text evidence="3">The sequence shown here is derived from an EMBL/GenBank/DDBJ whole genome shotgun (WGS) entry which is preliminary data.</text>
</comment>
<gene>
    <name evidence="3" type="ORF">SBRCBS47491_005797</name>
</gene>
<evidence type="ECO:0000313" key="4">
    <source>
        <dbReference type="Proteomes" id="UP001642406"/>
    </source>
</evidence>
<organism evidence="3 4">
    <name type="scientific">Sporothrix bragantina</name>
    <dbReference type="NCBI Taxonomy" id="671064"/>
    <lineage>
        <taxon>Eukaryota</taxon>
        <taxon>Fungi</taxon>
        <taxon>Dikarya</taxon>
        <taxon>Ascomycota</taxon>
        <taxon>Pezizomycotina</taxon>
        <taxon>Sordariomycetes</taxon>
        <taxon>Sordariomycetidae</taxon>
        <taxon>Ophiostomatales</taxon>
        <taxon>Ophiostomataceae</taxon>
        <taxon>Sporothrix</taxon>
    </lineage>
</organism>
<feature type="compositionally biased region" description="Low complexity" evidence="1">
    <location>
        <begin position="228"/>
        <end position="244"/>
    </location>
</feature>